<comment type="caution">
    <text evidence="2">The sequence shown here is derived from an EMBL/GenBank/DDBJ whole genome shotgun (WGS) entry which is preliminary data.</text>
</comment>
<evidence type="ECO:0000313" key="2">
    <source>
        <dbReference type="EMBL" id="MBB2892548.1"/>
    </source>
</evidence>
<organism evidence="2 3">
    <name type="scientific">Flexivirga oryzae</name>
    <dbReference type="NCBI Taxonomy" id="1794944"/>
    <lineage>
        <taxon>Bacteria</taxon>
        <taxon>Bacillati</taxon>
        <taxon>Actinomycetota</taxon>
        <taxon>Actinomycetes</taxon>
        <taxon>Micrococcales</taxon>
        <taxon>Dermacoccaceae</taxon>
        <taxon>Flexivirga</taxon>
    </lineage>
</organism>
<gene>
    <name evidence="2" type="ORF">FHU39_002532</name>
</gene>
<feature type="region of interest" description="Disordered" evidence="1">
    <location>
        <begin position="347"/>
        <end position="371"/>
    </location>
</feature>
<sequence>MSIAHLTTRDPLARFVIDDPPVVSPEALEAARQEHLEGCADTVRSLRGQLVSTSAGRLRLVGATHDTPWTRLRQGTFAACDIDVLKLDERLILMALATQAAATTRRIYVHGTARAAWQLPAIGPQTELVEFARPPDATGRSPQARRRRTAIAPDAVDVGGLCVTGLERTIVDRARYESLESAVAMSDEALRRGLIRQADVLRQIQALPQRSRGCRMAELALLLADGRAESPLESLSRMRMFQLGLPKPELQAKFYDADGFIGRVDFFWKELGIIGEADGKAKYQVPEGATAAQAAEGLWKEKRREDRLRRHPDVQHLGRWGWDDAINTFTFSSVMTNLGVRTMQDGPTWPVPERPLPRKSGHVSVIERHTE</sequence>
<dbReference type="RefSeq" id="WP_183320700.1">
    <property type="nucleotide sequence ID" value="NZ_JACHVQ010000001.1"/>
</dbReference>
<evidence type="ECO:0000313" key="3">
    <source>
        <dbReference type="Proteomes" id="UP000559182"/>
    </source>
</evidence>
<keyword evidence="3" id="KW-1185">Reference proteome</keyword>
<evidence type="ECO:0000256" key="1">
    <source>
        <dbReference type="SAM" id="MobiDB-lite"/>
    </source>
</evidence>
<proteinExistence type="predicted"/>
<dbReference type="AlphaFoldDB" id="A0A839N486"/>
<protein>
    <submittedName>
        <fullName evidence="2">Uncharacterized protein</fullName>
    </submittedName>
</protein>
<reference evidence="2 3" key="1">
    <citation type="submission" date="2020-08" db="EMBL/GenBank/DDBJ databases">
        <title>Sequencing the genomes of 1000 actinobacteria strains.</title>
        <authorList>
            <person name="Klenk H.-P."/>
        </authorList>
    </citation>
    <scope>NUCLEOTIDE SEQUENCE [LARGE SCALE GENOMIC DNA]</scope>
    <source>
        <strain evidence="2 3">DSM 105369</strain>
    </source>
</reference>
<dbReference type="EMBL" id="JACHVQ010000001">
    <property type="protein sequence ID" value="MBB2892548.1"/>
    <property type="molecule type" value="Genomic_DNA"/>
</dbReference>
<dbReference type="Proteomes" id="UP000559182">
    <property type="component" value="Unassembled WGS sequence"/>
</dbReference>
<name>A0A839N486_9MICO</name>
<accession>A0A839N486</accession>